<dbReference type="Proteomes" id="UP000095552">
    <property type="component" value="Unassembled WGS sequence"/>
</dbReference>
<sequence length="170" mass="19825">MVLNDPQFNKDKFIKSLESVIYLFLVIPLILFGWVFLEKEKAGELRSVFLEEPDVMFHSVMAIGIGYVLMRTLATWKKDVLKALEKIKEVDIKLQMVRKPIIYRNIMWSVGAGICAYGLYEKGDMVYALVFTLFLILITTNRPSTRYFVKLFGLKGEEKDWFLKQTNQKP</sequence>
<keyword evidence="3" id="KW-1185">Reference proteome</keyword>
<evidence type="ECO:0000313" key="2">
    <source>
        <dbReference type="EMBL" id="OEJ99468.1"/>
    </source>
</evidence>
<dbReference type="STRING" id="1563681.BFP71_07730"/>
<feature type="transmembrane region" description="Helical" evidence="1">
    <location>
        <begin position="20"/>
        <end position="37"/>
    </location>
</feature>
<gene>
    <name evidence="2" type="ORF">BFP71_07730</name>
</gene>
<keyword evidence="1" id="KW-0472">Membrane</keyword>
<evidence type="ECO:0000256" key="1">
    <source>
        <dbReference type="SAM" id="Phobius"/>
    </source>
</evidence>
<comment type="caution">
    <text evidence="2">The sequence shown here is derived from an EMBL/GenBank/DDBJ whole genome shotgun (WGS) entry which is preliminary data.</text>
</comment>
<organism evidence="2 3">
    <name type="scientific">Roseivirga misakiensis</name>
    <dbReference type="NCBI Taxonomy" id="1563681"/>
    <lineage>
        <taxon>Bacteria</taxon>
        <taxon>Pseudomonadati</taxon>
        <taxon>Bacteroidota</taxon>
        <taxon>Cytophagia</taxon>
        <taxon>Cytophagales</taxon>
        <taxon>Roseivirgaceae</taxon>
        <taxon>Roseivirga</taxon>
    </lineage>
</organism>
<feature type="transmembrane region" description="Helical" evidence="1">
    <location>
        <begin position="101"/>
        <end position="119"/>
    </location>
</feature>
<keyword evidence="1" id="KW-1133">Transmembrane helix</keyword>
<evidence type="ECO:0000313" key="3">
    <source>
        <dbReference type="Proteomes" id="UP000095552"/>
    </source>
</evidence>
<dbReference type="EMBL" id="MDGQ01000005">
    <property type="protein sequence ID" value="OEJ99468.1"/>
    <property type="molecule type" value="Genomic_DNA"/>
</dbReference>
<feature type="transmembrane region" description="Helical" evidence="1">
    <location>
        <begin position="57"/>
        <end position="76"/>
    </location>
</feature>
<name>A0A1E5SK29_9BACT</name>
<dbReference type="RefSeq" id="WP_069834929.1">
    <property type="nucleotide sequence ID" value="NZ_MDGQ01000005.1"/>
</dbReference>
<dbReference type="OrthoDB" id="980251at2"/>
<dbReference type="AlphaFoldDB" id="A0A1E5SK29"/>
<keyword evidence="1" id="KW-0812">Transmembrane</keyword>
<protein>
    <submittedName>
        <fullName evidence="2">Uncharacterized protein</fullName>
    </submittedName>
</protein>
<feature type="transmembrane region" description="Helical" evidence="1">
    <location>
        <begin position="125"/>
        <end position="141"/>
    </location>
</feature>
<proteinExistence type="predicted"/>
<accession>A0A1E5SK29</accession>
<reference evidence="2 3" key="1">
    <citation type="submission" date="2016-08" db="EMBL/GenBank/DDBJ databases">
        <title>Draft genome of Fabibacter sp. strain SK-8.</title>
        <authorList>
            <person name="Wong S.-K."/>
            <person name="Hamasaki K."/>
            <person name="Yoshizawa S."/>
        </authorList>
    </citation>
    <scope>NUCLEOTIDE SEQUENCE [LARGE SCALE GENOMIC DNA]</scope>
    <source>
        <strain evidence="2 3">SK-8</strain>
    </source>
</reference>